<keyword evidence="1" id="KW-1133">Transmembrane helix</keyword>
<feature type="transmembrane region" description="Helical" evidence="1">
    <location>
        <begin position="42"/>
        <end position="59"/>
    </location>
</feature>
<evidence type="ECO:0000256" key="1">
    <source>
        <dbReference type="SAM" id="Phobius"/>
    </source>
</evidence>
<dbReference type="EMBL" id="LHXM01000037">
    <property type="protein sequence ID" value="KXA91069.1"/>
    <property type="molecule type" value="Genomic_DNA"/>
</dbReference>
<keyword evidence="1" id="KW-0472">Membrane</keyword>
<gene>
    <name evidence="2" type="ORF">AKJ63_01945</name>
</gene>
<keyword evidence="3" id="KW-1185">Reference proteome</keyword>
<accession>A0A133UA68</accession>
<evidence type="ECO:0000313" key="3">
    <source>
        <dbReference type="Proteomes" id="UP000070195"/>
    </source>
</evidence>
<protein>
    <submittedName>
        <fullName evidence="2">Uncharacterized protein</fullName>
    </submittedName>
</protein>
<dbReference type="Proteomes" id="UP000070195">
    <property type="component" value="Unassembled WGS sequence"/>
</dbReference>
<name>A0A133UA68_9EURY</name>
<reference evidence="2 3" key="1">
    <citation type="journal article" date="2016" name="Sci. Rep.">
        <title>Metabolic traits of an uncultured archaeal lineage -MSBL1- from brine pools of the Red Sea.</title>
        <authorList>
            <person name="Mwirichia R."/>
            <person name="Alam I."/>
            <person name="Rashid M."/>
            <person name="Vinu M."/>
            <person name="Ba-Alawi W."/>
            <person name="Anthony Kamau A."/>
            <person name="Kamanda Ngugi D."/>
            <person name="Goker M."/>
            <person name="Klenk H.P."/>
            <person name="Bajic V."/>
            <person name="Stingl U."/>
        </authorList>
    </citation>
    <scope>NUCLEOTIDE SEQUENCE [LARGE SCALE GENOMIC DNA]</scope>
    <source>
        <strain evidence="2">SCGC-AAA259D18</strain>
    </source>
</reference>
<feature type="transmembrane region" description="Helical" evidence="1">
    <location>
        <begin position="12"/>
        <end position="30"/>
    </location>
</feature>
<sequence>MNSLSEKKIAGAVVFGIFLVWIASLIGIYGDSSTANDALLTLKNSGAALVSGVLIAGGVTNGNKSDKVRVAMVVMGAIILWILIGAATMQTTAGVF</sequence>
<dbReference type="AlphaFoldDB" id="A0A133UA68"/>
<proteinExistence type="predicted"/>
<keyword evidence="1" id="KW-0812">Transmembrane</keyword>
<comment type="caution">
    <text evidence="2">The sequence shown here is derived from an EMBL/GenBank/DDBJ whole genome shotgun (WGS) entry which is preliminary data.</text>
</comment>
<organism evidence="2 3">
    <name type="scientific">candidate division MSBL1 archaeon SCGC-AAA259D18</name>
    <dbReference type="NCBI Taxonomy" id="1698262"/>
    <lineage>
        <taxon>Archaea</taxon>
        <taxon>Methanobacteriati</taxon>
        <taxon>Methanobacteriota</taxon>
        <taxon>candidate division MSBL1</taxon>
    </lineage>
</organism>
<evidence type="ECO:0000313" key="2">
    <source>
        <dbReference type="EMBL" id="KXA91069.1"/>
    </source>
</evidence>
<feature type="transmembrane region" description="Helical" evidence="1">
    <location>
        <begin position="71"/>
        <end position="89"/>
    </location>
</feature>